<reference evidence="2 4" key="1">
    <citation type="submission" date="2017-11" db="EMBL/GenBank/DDBJ databases">
        <title>The genome of Rhizophagus clarus HR1 reveals common genetic basis of auxotrophy among arbuscular mycorrhizal fungi.</title>
        <authorList>
            <person name="Kobayashi Y."/>
        </authorList>
    </citation>
    <scope>NUCLEOTIDE SEQUENCE [LARGE SCALE GENOMIC DNA]</scope>
    <source>
        <strain evidence="2 4">HR1</strain>
    </source>
</reference>
<comment type="caution">
    <text evidence="2">The sequence shown here is derived from an EMBL/GenBank/DDBJ whole genome shotgun (WGS) entry which is preliminary data.</text>
</comment>
<reference evidence="3" key="2">
    <citation type="submission" date="2019-10" db="EMBL/GenBank/DDBJ databases">
        <title>Conservation and host-specific expression of non-tandemly repeated heterogenous ribosome RNA gene in arbuscular mycorrhizal fungi.</title>
        <authorList>
            <person name="Maeda T."/>
            <person name="Kobayashi Y."/>
            <person name="Nakagawa T."/>
            <person name="Ezawa T."/>
            <person name="Yamaguchi K."/>
            <person name="Bino T."/>
            <person name="Nishimoto Y."/>
            <person name="Shigenobu S."/>
            <person name="Kawaguchi M."/>
        </authorList>
    </citation>
    <scope>NUCLEOTIDE SEQUENCE</scope>
    <source>
        <strain evidence="3">HR1</strain>
    </source>
</reference>
<accession>A0A2Z6S770</accession>
<dbReference type="Proteomes" id="UP000615446">
    <property type="component" value="Unassembled WGS sequence"/>
</dbReference>
<evidence type="ECO:0000313" key="3">
    <source>
        <dbReference type="EMBL" id="GES99079.1"/>
    </source>
</evidence>
<evidence type="ECO:0000313" key="2">
    <source>
        <dbReference type="EMBL" id="GBC04562.1"/>
    </source>
</evidence>
<protein>
    <submittedName>
        <fullName evidence="2">Uncharacterized protein</fullName>
    </submittedName>
</protein>
<evidence type="ECO:0000256" key="1">
    <source>
        <dbReference type="SAM" id="MobiDB-lite"/>
    </source>
</evidence>
<feature type="compositionally biased region" description="Polar residues" evidence="1">
    <location>
        <begin position="1"/>
        <end position="12"/>
    </location>
</feature>
<dbReference type="EMBL" id="BLAL01000278">
    <property type="protein sequence ID" value="GES99079.1"/>
    <property type="molecule type" value="Genomic_DNA"/>
</dbReference>
<dbReference type="Proteomes" id="UP000247702">
    <property type="component" value="Unassembled WGS sequence"/>
</dbReference>
<proteinExistence type="predicted"/>
<feature type="compositionally biased region" description="Low complexity" evidence="1">
    <location>
        <begin position="13"/>
        <end position="25"/>
    </location>
</feature>
<dbReference type="AlphaFoldDB" id="A0A2Z6S770"/>
<name>A0A2Z6S770_9GLOM</name>
<feature type="region of interest" description="Disordered" evidence="1">
    <location>
        <begin position="1"/>
        <end position="26"/>
    </location>
</feature>
<sequence>MDQIGNNFTPLHSNNNGNIQHSSNNDVEMSNMSLNTLHYNNINAVTSTPQNETFEFYSPLPNDTRIYHLQQHQSVQSLIQQQIQQQVQQPVVYQQRSIQQQSFDTIQPSQVYSNNNTYDTASISVNGTVSHGMQDTRNAGSKQDSS</sequence>
<evidence type="ECO:0000313" key="4">
    <source>
        <dbReference type="Proteomes" id="UP000247702"/>
    </source>
</evidence>
<dbReference type="EMBL" id="BEXD01003953">
    <property type="protein sequence ID" value="GBC04562.1"/>
    <property type="molecule type" value="Genomic_DNA"/>
</dbReference>
<gene>
    <name evidence="3" type="ORF">RCL2_002559700</name>
    <name evidence="2" type="ORF">RclHR1_05740004</name>
</gene>
<organism evidence="2 4">
    <name type="scientific">Rhizophagus clarus</name>
    <dbReference type="NCBI Taxonomy" id="94130"/>
    <lineage>
        <taxon>Eukaryota</taxon>
        <taxon>Fungi</taxon>
        <taxon>Fungi incertae sedis</taxon>
        <taxon>Mucoromycota</taxon>
        <taxon>Glomeromycotina</taxon>
        <taxon>Glomeromycetes</taxon>
        <taxon>Glomerales</taxon>
        <taxon>Glomeraceae</taxon>
        <taxon>Rhizophagus</taxon>
    </lineage>
</organism>
<keyword evidence="4" id="KW-1185">Reference proteome</keyword>